<sequence length="92" mass="10226">MLKPSISYQPGSSRTLISTKADFELSRTMSSCLRLQLALGVLVLALTGVTVRGEVYTALAEMEELLETESVLISNLEGYIRVQEDRLSYLKK</sequence>
<gene>
    <name evidence="1" type="ORF">AWZ03_004320</name>
</gene>
<name>A0A484BNC8_DRONA</name>
<dbReference type="AlphaFoldDB" id="A0A484BNC8"/>
<evidence type="ECO:0008006" key="3">
    <source>
        <dbReference type="Google" id="ProtNLM"/>
    </source>
</evidence>
<organism evidence="1 2">
    <name type="scientific">Drosophila navojoa</name>
    <name type="common">Fruit fly</name>
    <dbReference type="NCBI Taxonomy" id="7232"/>
    <lineage>
        <taxon>Eukaryota</taxon>
        <taxon>Metazoa</taxon>
        <taxon>Ecdysozoa</taxon>
        <taxon>Arthropoda</taxon>
        <taxon>Hexapoda</taxon>
        <taxon>Insecta</taxon>
        <taxon>Pterygota</taxon>
        <taxon>Neoptera</taxon>
        <taxon>Endopterygota</taxon>
        <taxon>Diptera</taxon>
        <taxon>Brachycera</taxon>
        <taxon>Muscomorpha</taxon>
        <taxon>Ephydroidea</taxon>
        <taxon>Drosophilidae</taxon>
        <taxon>Drosophila</taxon>
    </lineage>
</organism>
<dbReference type="EMBL" id="LSRL02000025">
    <property type="protein sequence ID" value="TDG49231.1"/>
    <property type="molecule type" value="Genomic_DNA"/>
</dbReference>
<dbReference type="Proteomes" id="UP000295192">
    <property type="component" value="Unassembled WGS sequence"/>
</dbReference>
<keyword evidence="2" id="KW-1185">Reference proteome</keyword>
<reference evidence="1 2" key="1">
    <citation type="journal article" date="2019" name="J. Hered.">
        <title>An Improved Genome Assembly for Drosophila navojoa, the Basal Species in the mojavensis Cluster.</title>
        <authorList>
            <person name="Vanderlinde T."/>
            <person name="Dupim E.G."/>
            <person name="Nazario-Yepiz N.O."/>
            <person name="Carvalho A.B."/>
        </authorList>
    </citation>
    <scope>NUCLEOTIDE SEQUENCE [LARGE SCALE GENOMIC DNA]</scope>
    <source>
        <strain evidence="1">Navoj_Jal97</strain>
        <tissue evidence="1">Whole organism</tissue>
    </source>
</reference>
<proteinExistence type="predicted"/>
<accession>A0A484BNC8</accession>
<comment type="caution">
    <text evidence="1">The sequence shown here is derived from an EMBL/GenBank/DDBJ whole genome shotgun (WGS) entry which is preliminary data.</text>
</comment>
<protein>
    <recommendedName>
        <fullName evidence="3">Prolyl 4-hydroxylase alpha-subunit N-terminal domain-containing protein</fullName>
    </recommendedName>
</protein>
<evidence type="ECO:0000313" key="1">
    <source>
        <dbReference type="EMBL" id="TDG49231.1"/>
    </source>
</evidence>
<evidence type="ECO:0000313" key="2">
    <source>
        <dbReference type="Proteomes" id="UP000295192"/>
    </source>
</evidence>